<dbReference type="InterPro" id="IPR012337">
    <property type="entry name" value="RNaseH-like_sf"/>
</dbReference>
<sequence length="174" mass="19831">MDSTMDALTRQAYATPAVRANLVNSGMISLYCDYSGSEQHVHAVACTFVFNRSLRVQAKRLEYDYALGSDYGELQAVHFSLEWLARALTEEQLRPKPKSAVVFTDCHAIERLLTKAYFADARYAVVRDDIHAILERLGTLRPDMEIRIKHMHRHKTNNALHRMAHNAARNCIGK</sequence>
<evidence type="ECO:0000313" key="1">
    <source>
        <dbReference type="EMBL" id="MBP3963835.1"/>
    </source>
</evidence>
<organism evidence="1 2">
    <name type="scientific">Paenibacillus lignilyticus</name>
    <dbReference type="NCBI Taxonomy" id="1172615"/>
    <lineage>
        <taxon>Bacteria</taxon>
        <taxon>Bacillati</taxon>
        <taxon>Bacillota</taxon>
        <taxon>Bacilli</taxon>
        <taxon>Bacillales</taxon>
        <taxon>Paenibacillaceae</taxon>
        <taxon>Paenibacillus</taxon>
    </lineage>
</organism>
<dbReference type="Gene3D" id="3.30.420.10">
    <property type="entry name" value="Ribonuclease H-like superfamily/Ribonuclease H"/>
    <property type="match status" value="1"/>
</dbReference>
<gene>
    <name evidence="1" type="ORF">I8J30_14050</name>
</gene>
<evidence type="ECO:0008006" key="3">
    <source>
        <dbReference type="Google" id="ProtNLM"/>
    </source>
</evidence>
<dbReference type="InterPro" id="IPR036397">
    <property type="entry name" value="RNaseH_sf"/>
</dbReference>
<protein>
    <recommendedName>
        <fullName evidence="3">RNase H type-1 domain-containing protein</fullName>
    </recommendedName>
</protein>
<proteinExistence type="predicted"/>
<reference evidence="1 2" key="1">
    <citation type="submission" date="2021-04" db="EMBL/GenBank/DDBJ databases">
        <title>Paenibacillus sp. DLE-14 whole genome sequence.</title>
        <authorList>
            <person name="Ham Y.J."/>
        </authorList>
    </citation>
    <scope>NUCLEOTIDE SEQUENCE [LARGE SCALE GENOMIC DNA]</scope>
    <source>
        <strain evidence="1 2">DLE-14</strain>
    </source>
</reference>
<accession>A0ABS5CCX8</accession>
<dbReference type="SUPFAM" id="SSF53098">
    <property type="entry name" value="Ribonuclease H-like"/>
    <property type="match status" value="1"/>
</dbReference>
<dbReference type="RefSeq" id="WP_210658629.1">
    <property type="nucleotide sequence ID" value="NZ_JAGKSP010000005.1"/>
</dbReference>
<comment type="caution">
    <text evidence="1">The sequence shown here is derived from an EMBL/GenBank/DDBJ whole genome shotgun (WGS) entry which is preliminary data.</text>
</comment>
<evidence type="ECO:0000313" key="2">
    <source>
        <dbReference type="Proteomes" id="UP000673394"/>
    </source>
</evidence>
<dbReference type="EMBL" id="JAGKSP010000005">
    <property type="protein sequence ID" value="MBP3963835.1"/>
    <property type="molecule type" value="Genomic_DNA"/>
</dbReference>
<dbReference type="Proteomes" id="UP000673394">
    <property type="component" value="Unassembled WGS sequence"/>
</dbReference>
<name>A0ABS5CCX8_9BACL</name>
<keyword evidence="2" id="KW-1185">Reference proteome</keyword>